<dbReference type="AlphaFoldDB" id="A0AAF0EM99"/>
<accession>A0AAF0EM99</accession>
<organism evidence="3 4">
    <name type="scientific">Malassezia nana</name>
    <dbReference type="NCBI Taxonomy" id="180528"/>
    <lineage>
        <taxon>Eukaryota</taxon>
        <taxon>Fungi</taxon>
        <taxon>Dikarya</taxon>
        <taxon>Basidiomycota</taxon>
        <taxon>Ustilaginomycotina</taxon>
        <taxon>Malasseziomycetes</taxon>
        <taxon>Malasseziales</taxon>
        <taxon>Malasseziaceae</taxon>
        <taxon>Malassezia</taxon>
    </lineage>
</organism>
<dbReference type="InterPro" id="IPR002110">
    <property type="entry name" value="Ankyrin_rpt"/>
</dbReference>
<feature type="compositionally biased region" description="Low complexity" evidence="1">
    <location>
        <begin position="450"/>
        <end position="460"/>
    </location>
</feature>
<dbReference type="SUPFAM" id="SSF48403">
    <property type="entry name" value="Ankyrin repeat"/>
    <property type="match status" value="1"/>
</dbReference>
<feature type="compositionally biased region" description="Polar residues" evidence="1">
    <location>
        <begin position="364"/>
        <end position="373"/>
    </location>
</feature>
<feature type="region of interest" description="Disordered" evidence="1">
    <location>
        <begin position="105"/>
        <end position="127"/>
    </location>
</feature>
<feature type="compositionally biased region" description="Polar residues" evidence="1">
    <location>
        <begin position="268"/>
        <end position="286"/>
    </location>
</feature>
<feature type="region of interest" description="Disordered" evidence="1">
    <location>
        <begin position="315"/>
        <end position="488"/>
    </location>
</feature>
<dbReference type="Pfam" id="PF00023">
    <property type="entry name" value="Ank"/>
    <property type="match status" value="1"/>
</dbReference>
<reference evidence="3" key="1">
    <citation type="submission" date="2023-03" db="EMBL/GenBank/DDBJ databases">
        <title>Mating type loci evolution in Malassezia.</title>
        <authorList>
            <person name="Coelho M.A."/>
        </authorList>
    </citation>
    <scope>NUCLEOTIDE SEQUENCE</scope>
    <source>
        <strain evidence="3">CBS 9557</strain>
    </source>
</reference>
<proteinExistence type="predicted"/>
<dbReference type="Gene3D" id="1.25.40.20">
    <property type="entry name" value="Ankyrin repeat-containing domain"/>
    <property type="match status" value="1"/>
</dbReference>
<dbReference type="EMBL" id="CP119896">
    <property type="protein sequence ID" value="WFD27943.1"/>
    <property type="molecule type" value="Genomic_DNA"/>
</dbReference>
<evidence type="ECO:0000256" key="1">
    <source>
        <dbReference type="SAM" id="MobiDB-lite"/>
    </source>
</evidence>
<name>A0AAF0EM99_9BASI</name>
<dbReference type="SMART" id="SM00356">
    <property type="entry name" value="ZnF_C3H1"/>
    <property type="match status" value="2"/>
</dbReference>
<feature type="compositionally biased region" description="Low complexity" evidence="1">
    <location>
        <begin position="472"/>
        <end position="488"/>
    </location>
</feature>
<evidence type="ECO:0000313" key="4">
    <source>
        <dbReference type="Proteomes" id="UP001213623"/>
    </source>
</evidence>
<dbReference type="GO" id="GO:0010468">
    <property type="term" value="P:regulation of gene expression"/>
    <property type="evidence" value="ECO:0007669"/>
    <property type="project" value="UniProtKB-ARBA"/>
</dbReference>
<dbReference type="Proteomes" id="UP001213623">
    <property type="component" value="Chromosome 5"/>
</dbReference>
<keyword evidence="4" id="KW-1185">Reference proteome</keyword>
<sequence length="488" mass="51461">MSFDIFAACEKGDVNAVRTLLDQTPSLVGAVGMFSKLTPDEANRTPLAHALQAGHVPVVHELLTRHADPRIAQTMVVPNEHNQQAFAMVREASLHADTRIANQLSPHAAPTPAPGTSDEGATQAHLPPPEVARMIPCKFFPYCRYGDRCIFQHPSGPILSPPGAPPVFFAGPGMPFPPGPAPYGMPPPFAEMNRPMFPVQYGPNGMPFYPVPAQALEQAHDTCSPAAEADAETEASAPDVQVASEEAPSDTAATASAPRTRFPKKSNSKANRSDAQGQRGRPSNGNRPLCAFFARSACRYANECRFPHVLPDGTDARQLPADDKGAHGAAPRSSTHTQDRVLSDNETPFSGSLTPQNKKLAARRTNQTNTQRAKNMRRGSLTSASTHRKAPQQRVPNSDEFPALPGGGVAEPAKPAAKGKAHFSAILSAPAPPKPAGRAATSERVSPSEAANAPAQAPAPEFTDVPVPTHIPSPDFASVAAAPSVVTA</sequence>
<feature type="compositionally biased region" description="Polar residues" evidence="1">
    <location>
        <begin position="344"/>
        <end position="357"/>
    </location>
</feature>
<dbReference type="InterPro" id="IPR036770">
    <property type="entry name" value="Ankyrin_rpt-contain_sf"/>
</dbReference>
<evidence type="ECO:0000313" key="3">
    <source>
        <dbReference type="EMBL" id="WFD27943.1"/>
    </source>
</evidence>
<feature type="domain" description="C3H1-type" evidence="2">
    <location>
        <begin position="131"/>
        <end position="155"/>
    </location>
</feature>
<evidence type="ECO:0000259" key="2">
    <source>
        <dbReference type="SMART" id="SM00356"/>
    </source>
</evidence>
<feature type="region of interest" description="Disordered" evidence="1">
    <location>
        <begin position="219"/>
        <end position="287"/>
    </location>
</feature>
<feature type="compositionally biased region" description="Low complexity" evidence="1">
    <location>
        <begin position="224"/>
        <end position="260"/>
    </location>
</feature>
<protein>
    <recommendedName>
        <fullName evidence="2">C3H1-type domain-containing protein</fullName>
    </recommendedName>
</protein>
<gene>
    <name evidence="3" type="ORF">MNAN1_002951</name>
</gene>
<dbReference type="GO" id="GO:0046872">
    <property type="term" value="F:metal ion binding"/>
    <property type="evidence" value="ECO:0007669"/>
    <property type="project" value="InterPro"/>
</dbReference>
<dbReference type="InterPro" id="IPR000571">
    <property type="entry name" value="Znf_CCCH"/>
</dbReference>
<feature type="domain" description="C3H1-type" evidence="2">
    <location>
        <begin position="285"/>
        <end position="310"/>
    </location>
</feature>